<keyword evidence="3" id="KW-1185">Reference proteome</keyword>
<dbReference type="STRING" id="512565.AMIS_74720"/>
<dbReference type="EMBL" id="AP012319">
    <property type="protein sequence ID" value="BAL92692.1"/>
    <property type="molecule type" value="Genomic_DNA"/>
</dbReference>
<organism evidence="2 3">
    <name type="scientific">Actinoplanes missouriensis (strain ATCC 14538 / DSM 43046 / CBS 188.64 / JCM 3121 / NBRC 102363 / NCIMB 12654 / NRRL B-3342 / UNCC 431)</name>
    <dbReference type="NCBI Taxonomy" id="512565"/>
    <lineage>
        <taxon>Bacteria</taxon>
        <taxon>Bacillati</taxon>
        <taxon>Actinomycetota</taxon>
        <taxon>Actinomycetes</taxon>
        <taxon>Micromonosporales</taxon>
        <taxon>Micromonosporaceae</taxon>
        <taxon>Actinoplanes</taxon>
    </lineage>
</organism>
<reference evidence="2 3" key="1">
    <citation type="submission" date="2012-02" db="EMBL/GenBank/DDBJ databases">
        <title>Complete genome sequence of Actinoplanes missouriensis 431 (= NBRC 102363).</title>
        <authorList>
            <person name="Ohnishi Y."/>
            <person name="Ishikawa J."/>
            <person name="Sekine M."/>
            <person name="Hosoyama A."/>
            <person name="Harada T."/>
            <person name="Narita H."/>
            <person name="Hata T."/>
            <person name="Konno Y."/>
            <person name="Tutikane K."/>
            <person name="Fujita N."/>
            <person name="Horinouchi S."/>
            <person name="Hayakawa M."/>
        </authorList>
    </citation>
    <scope>NUCLEOTIDE SEQUENCE [LARGE SCALE GENOMIC DNA]</scope>
    <source>
        <strain evidence="3">ATCC 14538 / DSM 43046 / CBS 188.64 / JCM 3121 / NBRC 102363 / NCIMB 12654 / NRRL B-3342 / UNCC 431</strain>
    </source>
</reference>
<dbReference type="PATRIC" id="fig|512565.3.peg.7482"/>
<feature type="region of interest" description="Disordered" evidence="1">
    <location>
        <begin position="1"/>
        <end position="46"/>
    </location>
</feature>
<dbReference type="Proteomes" id="UP000007882">
    <property type="component" value="Chromosome"/>
</dbReference>
<gene>
    <name evidence="2" type="ordered locus">AMIS_74720</name>
</gene>
<feature type="region of interest" description="Disordered" evidence="1">
    <location>
        <begin position="72"/>
        <end position="152"/>
    </location>
</feature>
<evidence type="ECO:0000313" key="2">
    <source>
        <dbReference type="EMBL" id="BAL92692.1"/>
    </source>
</evidence>
<dbReference type="KEGG" id="ams:AMIS_74720"/>
<feature type="compositionally biased region" description="Acidic residues" evidence="1">
    <location>
        <begin position="135"/>
        <end position="152"/>
    </location>
</feature>
<dbReference type="HOGENOM" id="CLU_965182_0_0_11"/>
<dbReference type="AlphaFoldDB" id="I0HI55"/>
<sequence>MPRVTRPATPLSIRRSTVTSQSDEPEASAPVAEQPSSEGPSGRELWDSVRIEPVEIALPGGVGLTLRAYRPAGEVTPTEIEVDEDDPFEARKRVREEDGEEFVEVSDEELERQALDAAAADPDLAEKSDATEPAAETETEDEPEAAADRPDDEEVPLFLSHKGRLLAFKSTESLVAFLRSGAPHDLAQLDTWEAVAERVQSSDIDPLPENRYELDLVVENLRGGHDTWDLPLLIAAGEVARDLGHALRIKPVILALSPGSPLDDLDESLRTAENGGMGGFFGRRRLKKIGAQQASLGWRSVIGKISAAVDWRD</sequence>
<proteinExistence type="predicted"/>
<feature type="compositionally biased region" description="Acidic residues" evidence="1">
    <location>
        <begin position="97"/>
        <end position="110"/>
    </location>
</feature>
<evidence type="ECO:0000313" key="3">
    <source>
        <dbReference type="Proteomes" id="UP000007882"/>
    </source>
</evidence>
<name>I0HI55_ACTM4</name>
<accession>I0HI55</accession>
<protein>
    <submittedName>
        <fullName evidence="2">Uncharacterized protein</fullName>
    </submittedName>
</protein>
<dbReference type="eggNOG" id="ENOG502ZBFQ">
    <property type="taxonomic scope" value="Bacteria"/>
</dbReference>
<evidence type="ECO:0000256" key="1">
    <source>
        <dbReference type="SAM" id="MobiDB-lite"/>
    </source>
</evidence>